<feature type="region of interest" description="Disordered" evidence="1">
    <location>
        <begin position="1"/>
        <end position="60"/>
    </location>
</feature>
<evidence type="ECO:0000313" key="2">
    <source>
        <dbReference type="EMBL" id="KAK8240217.1"/>
    </source>
</evidence>
<evidence type="ECO:0000313" key="3">
    <source>
        <dbReference type="Proteomes" id="UP001492380"/>
    </source>
</evidence>
<accession>A0ABR1YVN9</accession>
<dbReference type="EMBL" id="JBBWRZ010000003">
    <property type="protein sequence ID" value="KAK8240217.1"/>
    <property type="molecule type" value="Genomic_DNA"/>
</dbReference>
<sequence>MSHPQGNWPPFGQPLYITQGDGQAQPAYAQQTQGAPQPYGTPAPTQPQPPTGTWQQGAYPTFAQQIQQLAQPAQPAQQTYTVVYQGAPPAFQSQQPMYLPAPSQPQHILTPPAATPQQPTTTAAPFQPQHIFTPPAPSPRQSTTPAAPFQPQHPATDAAASSDQLKMTRQQWQELLRAEHAEAQAQKAPSPVLTGLQQSSFAEPSASPAPEPRQQLPTRRLVESRADISGLRKLLNRLTVDGGEQSEPAPEQDDEQSEPELQSSDAESEHASPCRELLLDQGNGQPQEHLREMPSGAFITQEDYDQMVDEIEWRLQQQHHERLLGGPKITDPMLPNLWKHCYYKKIAKCCFWYNCRPLQCVVPNCPYLHDVTQARIDEFRDSNPEWVKDMRRNRQKRERLQQRRQRATEN</sequence>
<protein>
    <recommendedName>
        <fullName evidence="4">C3H1-type domain-containing protein</fullName>
    </recommendedName>
</protein>
<feature type="region of interest" description="Disordered" evidence="1">
    <location>
        <begin position="238"/>
        <end position="273"/>
    </location>
</feature>
<name>A0ABR1YVN9_9PEZI</name>
<feature type="region of interest" description="Disordered" evidence="1">
    <location>
        <begin position="390"/>
        <end position="410"/>
    </location>
</feature>
<comment type="caution">
    <text evidence="2">The sequence shown here is derived from an EMBL/GenBank/DDBJ whole genome shotgun (WGS) entry which is preliminary data.</text>
</comment>
<organism evidence="2 3">
    <name type="scientific">Phyllosticta capitalensis</name>
    <dbReference type="NCBI Taxonomy" id="121624"/>
    <lineage>
        <taxon>Eukaryota</taxon>
        <taxon>Fungi</taxon>
        <taxon>Dikarya</taxon>
        <taxon>Ascomycota</taxon>
        <taxon>Pezizomycotina</taxon>
        <taxon>Dothideomycetes</taxon>
        <taxon>Dothideomycetes incertae sedis</taxon>
        <taxon>Botryosphaeriales</taxon>
        <taxon>Phyllostictaceae</taxon>
        <taxon>Phyllosticta</taxon>
    </lineage>
</organism>
<feature type="compositionally biased region" description="Low complexity" evidence="1">
    <location>
        <begin position="110"/>
        <end position="129"/>
    </location>
</feature>
<keyword evidence="3" id="KW-1185">Reference proteome</keyword>
<gene>
    <name evidence="2" type="ORF">HDK90DRAFT_531966</name>
</gene>
<feature type="compositionally biased region" description="Polar residues" evidence="1">
    <location>
        <begin position="159"/>
        <end position="173"/>
    </location>
</feature>
<reference evidence="2 3" key="1">
    <citation type="submission" date="2024-04" db="EMBL/GenBank/DDBJ databases">
        <title>Phyllosticta paracitricarpa is synonymous to the EU quarantine fungus P. citricarpa based on phylogenomic analyses.</title>
        <authorList>
            <consortium name="Lawrence Berkeley National Laboratory"/>
            <person name="Van Ingen-Buijs V.A."/>
            <person name="Van Westerhoven A.C."/>
            <person name="Haridas S."/>
            <person name="Skiadas P."/>
            <person name="Martin F."/>
            <person name="Groenewald J.Z."/>
            <person name="Crous P.W."/>
            <person name="Seidl M.F."/>
        </authorList>
    </citation>
    <scope>NUCLEOTIDE SEQUENCE [LARGE SCALE GENOMIC DNA]</scope>
    <source>
        <strain evidence="2 3">CBS 123374</strain>
    </source>
</reference>
<evidence type="ECO:0000256" key="1">
    <source>
        <dbReference type="SAM" id="MobiDB-lite"/>
    </source>
</evidence>
<evidence type="ECO:0008006" key="4">
    <source>
        <dbReference type="Google" id="ProtNLM"/>
    </source>
</evidence>
<feature type="compositionally biased region" description="Low complexity" evidence="1">
    <location>
        <begin position="51"/>
        <end position="60"/>
    </location>
</feature>
<dbReference type="Proteomes" id="UP001492380">
    <property type="component" value="Unassembled WGS sequence"/>
</dbReference>
<feature type="compositionally biased region" description="Pro residues" evidence="1">
    <location>
        <begin position="39"/>
        <end position="50"/>
    </location>
</feature>
<proteinExistence type="predicted"/>
<feature type="compositionally biased region" description="Low complexity" evidence="1">
    <location>
        <begin position="197"/>
        <end position="215"/>
    </location>
</feature>
<feature type="region of interest" description="Disordered" evidence="1">
    <location>
        <begin position="92"/>
        <end position="224"/>
    </location>
</feature>